<dbReference type="PANTHER" id="PTHR13078">
    <property type="entry name" value="PEROXISOMAL MULTIFUNCTIONAL ENZYME TYPE 2-RELATED"/>
    <property type="match status" value="1"/>
</dbReference>
<dbReference type="Gene3D" id="3.10.129.10">
    <property type="entry name" value="Hotdog Thioesterase"/>
    <property type="match status" value="1"/>
</dbReference>
<keyword evidence="4" id="KW-1185">Reference proteome</keyword>
<sequence>MPLDYDKLIDFKVEGLVHRYGPKDTMLYALGVGLGEDPLDERQLAFVYEKELKALPTMAAVLAYPHAWLEGAKAGIDRVRQLHGEQGIRIHKPIPPAGELIGSSAVTRIVDKGKDKGALVYSERKVHDRASGDLIFTATATSFCRADGGFGGPSGPAKPIPAIPDREPDAACELRTLPQQALIYRLSGDMNRLHADPATGRAAGFPGPILHGLCTFGVAGHALLRTLCDYDPARLAAMDVRFSAPVFPGETILTEMWREDGRVLFRSSVPAREVVVLNNGVAEVR</sequence>
<reference evidence="4" key="1">
    <citation type="journal article" date="2019" name="Int. J. Syst. Evol. Microbiol.">
        <title>The Global Catalogue of Microorganisms (GCM) 10K type strain sequencing project: providing services to taxonomists for standard genome sequencing and annotation.</title>
        <authorList>
            <consortium name="The Broad Institute Genomics Platform"/>
            <consortium name="The Broad Institute Genome Sequencing Center for Infectious Disease"/>
            <person name="Wu L."/>
            <person name="Ma J."/>
        </authorList>
    </citation>
    <scope>NUCLEOTIDE SEQUENCE [LARGE SCALE GENOMIC DNA]</scope>
    <source>
        <strain evidence="4">JCM 17666</strain>
    </source>
</reference>
<dbReference type="InterPro" id="IPR054357">
    <property type="entry name" value="MFE-2_N"/>
</dbReference>
<dbReference type="InterPro" id="IPR002539">
    <property type="entry name" value="MaoC-like_dom"/>
</dbReference>
<evidence type="ECO:0000259" key="2">
    <source>
        <dbReference type="Pfam" id="PF22622"/>
    </source>
</evidence>
<protein>
    <submittedName>
        <fullName evidence="3">MaoC/PaaZ C-terminal domain-containing protein</fullName>
    </submittedName>
</protein>
<dbReference type="Proteomes" id="UP001501671">
    <property type="component" value="Unassembled WGS sequence"/>
</dbReference>
<dbReference type="SUPFAM" id="SSF54637">
    <property type="entry name" value="Thioesterase/thiol ester dehydrase-isomerase"/>
    <property type="match status" value="2"/>
</dbReference>
<evidence type="ECO:0000313" key="4">
    <source>
        <dbReference type="Proteomes" id="UP001501671"/>
    </source>
</evidence>
<dbReference type="PANTHER" id="PTHR13078:SF56">
    <property type="entry name" value="PEROXISOMAL MULTIFUNCTIONAL ENZYME TYPE 2"/>
    <property type="match status" value="1"/>
</dbReference>
<name>A0ABP8H993_9BURK</name>
<evidence type="ECO:0000259" key="1">
    <source>
        <dbReference type="Pfam" id="PF01575"/>
    </source>
</evidence>
<comment type="caution">
    <text evidence="3">The sequence shown here is derived from an EMBL/GenBank/DDBJ whole genome shotgun (WGS) entry which is preliminary data.</text>
</comment>
<gene>
    <name evidence="3" type="ORF">GCM10023144_30170</name>
</gene>
<dbReference type="Pfam" id="PF22622">
    <property type="entry name" value="MFE-2_hydrat-2_N"/>
    <property type="match status" value="1"/>
</dbReference>
<feature type="domain" description="MaoC-like" evidence="1">
    <location>
        <begin position="163"/>
        <end position="272"/>
    </location>
</feature>
<dbReference type="CDD" id="cd03448">
    <property type="entry name" value="HDE_HSD"/>
    <property type="match status" value="1"/>
</dbReference>
<accession>A0ABP8H993</accession>
<dbReference type="EMBL" id="BAABFO010000014">
    <property type="protein sequence ID" value="GAA4336139.1"/>
    <property type="molecule type" value="Genomic_DNA"/>
</dbReference>
<feature type="domain" description="Peroxisomal multifunctional enzyme type 2-like N-terminal" evidence="2">
    <location>
        <begin position="19"/>
        <end position="145"/>
    </location>
</feature>
<proteinExistence type="predicted"/>
<evidence type="ECO:0000313" key="3">
    <source>
        <dbReference type="EMBL" id="GAA4336139.1"/>
    </source>
</evidence>
<organism evidence="3 4">
    <name type="scientific">Pigmentiphaga soli</name>
    <dbReference type="NCBI Taxonomy" id="1007095"/>
    <lineage>
        <taxon>Bacteria</taxon>
        <taxon>Pseudomonadati</taxon>
        <taxon>Pseudomonadota</taxon>
        <taxon>Betaproteobacteria</taxon>
        <taxon>Burkholderiales</taxon>
        <taxon>Alcaligenaceae</taxon>
        <taxon>Pigmentiphaga</taxon>
    </lineage>
</organism>
<dbReference type="Pfam" id="PF01575">
    <property type="entry name" value="MaoC_dehydratas"/>
    <property type="match status" value="1"/>
</dbReference>
<dbReference type="InterPro" id="IPR029069">
    <property type="entry name" value="HotDog_dom_sf"/>
</dbReference>
<dbReference type="RefSeq" id="WP_345250687.1">
    <property type="nucleotide sequence ID" value="NZ_BAABFO010000014.1"/>
</dbReference>